<dbReference type="AlphaFoldDB" id="A0AAV3RV59"/>
<dbReference type="Proteomes" id="UP001454036">
    <property type="component" value="Unassembled WGS sequence"/>
</dbReference>
<dbReference type="EMBL" id="BAABME010012125">
    <property type="protein sequence ID" value="GAA0184735.1"/>
    <property type="molecule type" value="Genomic_DNA"/>
</dbReference>
<gene>
    <name evidence="2" type="ORF">LIER_32023</name>
</gene>
<name>A0AAV3RV59_LITER</name>
<sequence>MASEDVNRSESAMNKIVKFAEEAKLAREDIKPTSYAALSVCKSLFAGGVAGGLAVNSYRARKRSSIPSARRLKQNQ</sequence>
<evidence type="ECO:0000313" key="2">
    <source>
        <dbReference type="EMBL" id="GAA0184735.1"/>
    </source>
</evidence>
<evidence type="ECO:0000313" key="3">
    <source>
        <dbReference type="Proteomes" id="UP001454036"/>
    </source>
</evidence>
<keyword evidence="1" id="KW-0812">Transmembrane</keyword>
<accession>A0AAV3RV59</accession>
<feature type="transmembrane region" description="Helical" evidence="1">
    <location>
        <begin position="35"/>
        <end position="55"/>
    </location>
</feature>
<keyword evidence="1" id="KW-0472">Membrane</keyword>
<comment type="caution">
    <text evidence="2">The sequence shown here is derived from an EMBL/GenBank/DDBJ whole genome shotgun (WGS) entry which is preliminary data.</text>
</comment>
<keyword evidence="3" id="KW-1185">Reference proteome</keyword>
<proteinExistence type="predicted"/>
<protein>
    <submittedName>
        <fullName evidence="2">Uncharacterized protein</fullName>
    </submittedName>
</protein>
<evidence type="ECO:0000256" key="1">
    <source>
        <dbReference type="SAM" id="Phobius"/>
    </source>
</evidence>
<organism evidence="2 3">
    <name type="scientific">Lithospermum erythrorhizon</name>
    <name type="common">Purple gromwell</name>
    <name type="synonym">Lithospermum officinale var. erythrorhizon</name>
    <dbReference type="NCBI Taxonomy" id="34254"/>
    <lineage>
        <taxon>Eukaryota</taxon>
        <taxon>Viridiplantae</taxon>
        <taxon>Streptophyta</taxon>
        <taxon>Embryophyta</taxon>
        <taxon>Tracheophyta</taxon>
        <taxon>Spermatophyta</taxon>
        <taxon>Magnoliopsida</taxon>
        <taxon>eudicotyledons</taxon>
        <taxon>Gunneridae</taxon>
        <taxon>Pentapetalae</taxon>
        <taxon>asterids</taxon>
        <taxon>lamiids</taxon>
        <taxon>Boraginales</taxon>
        <taxon>Boraginaceae</taxon>
        <taxon>Boraginoideae</taxon>
        <taxon>Lithospermeae</taxon>
        <taxon>Lithospermum</taxon>
    </lineage>
</organism>
<reference evidence="2 3" key="1">
    <citation type="submission" date="2024-01" db="EMBL/GenBank/DDBJ databases">
        <title>The complete chloroplast genome sequence of Lithospermum erythrorhizon: insights into the phylogenetic relationship among Boraginaceae species and the maternal lineages of purple gromwells.</title>
        <authorList>
            <person name="Okada T."/>
            <person name="Watanabe K."/>
        </authorList>
    </citation>
    <scope>NUCLEOTIDE SEQUENCE [LARGE SCALE GENOMIC DNA]</scope>
</reference>
<keyword evidence="1" id="KW-1133">Transmembrane helix</keyword>